<feature type="transmembrane region" description="Helical" evidence="7">
    <location>
        <begin position="665"/>
        <end position="683"/>
    </location>
</feature>
<feature type="transmembrane region" description="Helical" evidence="7">
    <location>
        <begin position="580"/>
        <end position="603"/>
    </location>
</feature>
<dbReference type="InterPro" id="IPR051361">
    <property type="entry name" value="ThrE/Ser_Exporter"/>
</dbReference>
<feature type="region of interest" description="Disordered" evidence="6">
    <location>
        <begin position="184"/>
        <end position="257"/>
    </location>
</feature>
<sequence>MSEASISSPNEDSGPGNTSSSEVWQDATQTSPQDEEPAPRVRFRSNADFMQRARHNPPTQGPREEWEHSQSQEMPHRPTMPYSHESADIADTPLQNREPQTGETEGIERIDQNKAPEDEKKEDKKKEPETPEQRSTREKWRAMTRNFRQRASEFGDRLGRPQNEGDDLSAGKYHADWATGGAVALSDMTDDKHKSVETKQRHQNGTSSEAHRLVRDLTQDHSQKRRKGRGKPYPHTGNEFKDEENETGADASLRYRSGGGGILSQLIKLQGGQQQGAGDQSRTSTDSSRSTESAPSGAPTPTGAAVPKKGKPVKWYKKPQNTSTSTLIGGGADSFSGASTPVSSEILSQASKRRDKEGGGAAAVGGGGRNIRLEDEIRVTVHIAEIICRQRYIMQLCRALMLFGAPTHRLEEYMQMTSKVLEVDSQFLYLPGCMVMSFDDPSTRTTEVKLVRVAQGIDLARLSDTHLIYKNVIHDVVGIEEAIQELDLVIKKKPQYHKAIIVLVYGLATATVGPFAFSARPIDMPIIFLNGILVGLMQHLAAPRSVLYSNVFEVTSTVLTSFIARAFGSITLGVVDGKPQYLFCFSAIAQSSIALILPGFLVLCSSLELQSHQIIAGSIRMVYALLFSLFIGYGITVGTTIYGLIDNNAVSDTQCPDKGAFKNPYAQRFPFVAIQTVWLLIINQGKWKQLPPMSVIALAGYISNYFSTKKLGSNSQVANTVGAFVVGIMGNIYSRFWHGHAATAILPAIFVLVPSGLAATGSLISGVQSADEIRNNIGSHGGGAGSGPGAGLSSSNSVFSLGFGMIQVAIGITIGLFISALVVYPYGKARSGLFSF</sequence>
<feature type="compositionally biased region" description="Basic and acidic residues" evidence="6">
    <location>
        <begin position="189"/>
        <end position="200"/>
    </location>
</feature>
<feature type="compositionally biased region" description="Basic residues" evidence="6">
    <location>
        <begin position="308"/>
        <end position="317"/>
    </location>
</feature>
<feature type="compositionally biased region" description="Basic and acidic residues" evidence="6">
    <location>
        <begin position="150"/>
        <end position="159"/>
    </location>
</feature>
<feature type="compositionally biased region" description="Polar residues" evidence="6">
    <location>
        <begin position="93"/>
        <end position="103"/>
    </location>
</feature>
<dbReference type="OrthoDB" id="413008at2759"/>
<keyword evidence="4 7" id="KW-0472">Membrane</keyword>
<feature type="domain" description="Threonine/Serine exporter ThrE" evidence="9">
    <location>
        <begin position="671"/>
        <end position="821"/>
    </location>
</feature>
<comment type="similarity">
    <text evidence="5">Belongs to the ThrE exporter (TC 2.A.79) family.</text>
</comment>
<dbReference type="Proteomes" id="UP001149954">
    <property type="component" value="Unassembled WGS sequence"/>
</dbReference>
<reference evidence="10" key="2">
    <citation type="journal article" date="2023" name="IMA Fungus">
        <title>Comparative genomic study of the Penicillium genus elucidates a diverse pangenome and 15 lateral gene transfer events.</title>
        <authorList>
            <person name="Petersen C."/>
            <person name="Sorensen T."/>
            <person name="Nielsen M.R."/>
            <person name="Sondergaard T.E."/>
            <person name="Sorensen J.L."/>
            <person name="Fitzpatrick D.A."/>
            <person name="Frisvad J.C."/>
            <person name="Nielsen K.L."/>
        </authorList>
    </citation>
    <scope>NUCLEOTIDE SEQUENCE</scope>
    <source>
        <strain evidence="10">IBT 29495</strain>
    </source>
</reference>
<feature type="domain" description="Threonine/serine exporter-like N-terminal" evidence="8">
    <location>
        <begin position="391"/>
        <end position="641"/>
    </location>
</feature>
<feature type="region of interest" description="Disordered" evidence="6">
    <location>
        <begin position="1"/>
        <end position="172"/>
    </location>
</feature>
<feature type="transmembrane region" description="Helical" evidence="7">
    <location>
        <begin position="499"/>
        <end position="518"/>
    </location>
</feature>
<feature type="compositionally biased region" description="Polar residues" evidence="6">
    <location>
        <begin position="1"/>
        <end position="32"/>
    </location>
</feature>
<dbReference type="GO" id="GO:0016020">
    <property type="term" value="C:membrane"/>
    <property type="evidence" value="ECO:0007669"/>
    <property type="project" value="UniProtKB-SubCell"/>
</dbReference>
<feature type="transmembrane region" description="Helical" evidence="7">
    <location>
        <begin position="623"/>
        <end position="645"/>
    </location>
</feature>
<evidence type="ECO:0000256" key="2">
    <source>
        <dbReference type="ARBA" id="ARBA00022692"/>
    </source>
</evidence>
<evidence type="ECO:0008006" key="12">
    <source>
        <dbReference type="Google" id="ProtNLM"/>
    </source>
</evidence>
<feature type="compositionally biased region" description="Basic residues" evidence="6">
    <location>
        <begin position="223"/>
        <end position="232"/>
    </location>
</feature>
<feature type="transmembrane region" description="Helical" evidence="7">
    <location>
        <begin position="554"/>
        <end position="574"/>
    </location>
</feature>
<feature type="compositionally biased region" description="Basic and acidic residues" evidence="6">
    <location>
        <begin position="209"/>
        <end position="222"/>
    </location>
</feature>
<evidence type="ECO:0000256" key="6">
    <source>
        <dbReference type="SAM" id="MobiDB-lite"/>
    </source>
</evidence>
<dbReference type="Pfam" id="PF06738">
    <property type="entry name" value="ThrE"/>
    <property type="match status" value="1"/>
</dbReference>
<feature type="transmembrane region" description="Helical" evidence="7">
    <location>
        <begin position="524"/>
        <end position="542"/>
    </location>
</feature>
<dbReference type="InterPro" id="IPR024528">
    <property type="entry name" value="ThrE_2"/>
</dbReference>
<comment type="subcellular location">
    <subcellularLocation>
        <location evidence="1">Membrane</location>
        <topology evidence="1">Multi-pass membrane protein</topology>
    </subcellularLocation>
</comment>
<evidence type="ECO:0000313" key="11">
    <source>
        <dbReference type="Proteomes" id="UP001149954"/>
    </source>
</evidence>
<dbReference type="PANTHER" id="PTHR31082:SF10">
    <property type="entry name" value="DUF1212 DOMAIN MEMBRANE PROTEIN (AFU_ORTHOLOGUE AFUA_3G01440)"/>
    <property type="match status" value="1"/>
</dbReference>
<keyword evidence="11" id="KW-1185">Reference proteome</keyword>
<evidence type="ECO:0000259" key="8">
    <source>
        <dbReference type="Pfam" id="PF06738"/>
    </source>
</evidence>
<evidence type="ECO:0000259" key="9">
    <source>
        <dbReference type="Pfam" id="PF12821"/>
    </source>
</evidence>
<dbReference type="InterPro" id="IPR010619">
    <property type="entry name" value="ThrE-like_N"/>
</dbReference>
<feature type="compositionally biased region" description="Low complexity" evidence="6">
    <location>
        <begin position="270"/>
        <end position="307"/>
    </location>
</feature>
<keyword evidence="3 7" id="KW-1133">Transmembrane helix</keyword>
<comment type="caution">
    <text evidence="10">The sequence shown here is derived from an EMBL/GenBank/DDBJ whole genome shotgun (WGS) entry which is preliminary data.</text>
</comment>
<protein>
    <recommendedName>
        <fullName evidence="12">Threonine/serine exporter-like N-terminal domain-containing protein</fullName>
    </recommendedName>
</protein>
<name>A0A9W9Y113_9EURO</name>
<feature type="transmembrane region" description="Helical" evidence="7">
    <location>
        <begin position="745"/>
        <end position="764"/>
    </location>
</feature>
<feature type="region of interest" description="Disordered" evidence="6">
    <location>
        <begin position="270"/>
        <end position="366"/>
    </location>
</feature>
<dbReference type="EMBL" id="JAPWDS010000002">
    <property type="protein sequence ID" value="KAJ5513862.1"/>
    <property type="molecule type" value="Genomic_DNA"/>
</dbReference>
<dbReference type="PANTHER" id="PTHR31082">
    <property type="entry name" value="PHEROMONE-REGULATED MEMBRANE PROTEIN 10"/>
    <property type="match status" value="1"/>
</dbReference>
<evidence type="ECO:0000256" key="1">
    <source>
        <dbReference type="ARBA" id="ARBA00004141"/>
    </source>
</evidence>
<feature type="compositionally biased region" description="Polar residues" evidence="6">
    <location>
        <begin position="336"/>
        <end position="350"/>
    </location>
</feature>
<evidence type="ECO:0000256" key="5">
    <source>
        <dbReference type="ARBA" id="ARBA00034125"/>
    </source>
</evidence>
<organism evidence="10 11">
    <name type="scientific">Penicillium fimorum</name>
    <dbReference type="NCBI Taxonomy" id="1882269"/>
    <lineage>
        <taxon>Eukaryota</taxon>
        <taxon>Fungi</taxon>
        <taxon>Dikarya</taxon>
        <taxon>Ascomycota</taxon>
        <taxon>Pezizomycotina</taxon>
        <taxon>Eurotiomycetes</taxon>
        <taxon>Eurotiomycetidae</taxon>
        <taxon>Eurotiales</taxon>
        <taxon>Aspergillaceae</taxon>
        <taxon>Penicillium</taxon>
    </lineage>
</organism>
<gene>
    <name evidence="10" type="ORF">N7463_003414</name>
</gene>
<evidence type="ECO:0000256" key="4">
    <source>
        <dbReference type="ARBA" id="ARBA00023136"/>
    </source>
</evidence>
<feature type="compositionally biased region" description="Basic and acidic residues" evidence="6">
    <location>
        <begin position="106"/>
        <end position="141"/>
    </location>
</feature>
<feature type="compositionally biased region" description="Basic and acidic residues" evidence="6">
    <location>
        <begin position="62"/>
        <end position="76"/>
    </location>
</feature>
<feature type="transmembrane region" description="Helical" evidence="7">
    <location>
        <begin position="713"/>
        <end position="733"/>
    </location>
</feature>
<evidence type="ECO:0000313" key="10">
    <source>
        <dbReference type="EMBL" id="KAJ5513862.1"/>
    </source>
</evidence>
<reference evidence="10" key="1">
    <citation type="submission" date="2022-12" db="EMBL/GenBank/DDBJ databases">
        <authorList>
            <person name="Petersen C."/>
        </authorList>
    </citation>
    <scope>NUCLEOTIDE SEQUENCE</scope>
    <source>
        <strain evidence="10">IBT 29495</strain>
    </source>
</reference>
<evidence type="ECO:0000256" key="3">
    <source>
        <dbReference type="ARBA" id="ARBA00022989"/>
    </source>
</evidence>
<evidence type="ECO:0000256" key="7">
    <source>
        <dbReference type="SAM" id="Phobius"/>
    </source>
</evidence>
<keyword evidence="2 7" id="KW-0812">Transmembrane</keyword>
<dbReference type="AlphaFoldDB" id="A0A9W9Y113"/>
<dbReference type="Pfam" id="PF12821">
    <property type="entry name" value="ThrE_2"/>
    <property type="match status" value="1"/>
</dbReference>
<proteinExistence type="inferred from homology"/>
<dbReference type="GO" id="GO:0022857">
    <property type="term" value="F:transmembrane transporter activity"/>
    <property type="evidence" value="ECO:0007669"/>
    <property type="project" value="InterPro"/>
</dbReference>
<accession>A0A9W9Y113</accession>
<feature type="transmembrane region" description="Helical" evidence="7">
    <location>
        <begin position="798"/>
        <end position="824"/>
    </location>
</feature>